<evidence type="ECO:0000256" key="7">
    <source>
        <dbReference type="ARBA" id="ARBA00023180"/>
    </source>
</evidence>
<dbReference type="OrthoDB" id="671703at2759"/>
<dbReference type="PANTHER" id="PTHR48006:SF68">
    <property type="entry name" value="PROTEIN KINASE DOMAIN-CONTAINING PROTEIN"/>
    <property type="match status" value="1"/>
</dbReference>
<evidence type="ECO:0000259" key="9">
    <source>
        <dbReference type="Pfam" id="PF11721"/>
    </source>
</evidence>
<evidence type="ECO:0000256" key="1">
    <source>
        <dbReference type="ARBA" id="ARBA00012513"/>
    </source>
</evidence>
<evidence type="ECO:0000256" key="4">
    <source>
        <dbReference type="ARBA" id="ARBA00022729"/>
    </source>
</evidence>
<name>A0A3L6QV67_PANMI</name>
<proteinExistence type="predicted"/>
<feature type="domain" description="Malectin" evidence="9">
    <location>
        <begin position="350"/>
        <end position="526"/>
    </location>
</feature>
<evidence type="ECO:0000256" key="2">
    <source>
        <dbReference type="ARBA" id="ARBA00022553"/>
    </source>
</evidence>
<dbReference type="Proteomes" id="UP000275267">
    <property type="component" value="Unassembled WGS sequence"/>
</dbReference>
<dbReference type="SUPFAM" id="SSF52058">
    <property type="entry name" value="L domain-like"/>
    <property type="match status" value="1"/>
</dbReference>
<keyword evidence="6" id="KW-0067">ATP-binding</keyword>
<evidence type="ECO:0000313" key="11">
    <source>
        <dbReference type="Proteomes" id="UP000275267"/>
    </source>
</evidence>
<gene>
    <name evidence="10" type="ORF">C2845_PM04G14980</name>
</gene>
<organism evidence="10 11">
    <name type="scientific">Panicum miliaceum</name>
    <name type="common">Proso millet</name>
    <name type="synonym">Broomcorn millet</name>
    <dbReference type="NCBI Taxonomy" id="4540"/>
    <lineage>
        <taxon>Eukaryota</taxon>
        <taxon>Viridiplantae</taxon>
        <taxon>Streptophyta</taxon>
        <taxon>Embryophyta</taxon>
        <taxon>Tracheophyta</taxon>
        <taxon>Spermatophyta</taxon>
        <taxon>Magnoliopsida</taxon>
        <taxon>Liliopsida</taxon>
        <taxon>Poales</taxon>
        <taxon>Poaceae</taxon>
        <taxon>PACMAD clade</taxon>
        <taxon>Panicoideae</taxon>
        <taxon>Panicodae</taxon>
        <taxon>Paniceae</taxon>
        <taxon>Panicinae</taxon>
        <taxon>Panicum</taxon>
        <taxon>Panicum sect. Panicum</taxon>
    </lineage>
</organism>
<dbReference type="InterPro" id="IPR032675">
    <property type="entry name" value="LRR_dom_sf"/>
</dbReference>
<evidence type="ECO:0000256" key="5">
    <source>
        <dbReference type="ARBA" id="ARBA00022741"/>
    </source>
</evidence>
<dbReference type="EC" id="2.7.11.1" evidence="1"/>
<keyword evidence="7" id="KW-0325">Glycoprotein</keyword>
<keyword evidence="3" id="KW-0808">Transferase</keyword>
<evidence type="ECO:0000256" key="6">
    <source>
        <dbReference type="ARBA" id="ARBA00022840"/>
    </source>
</evidence>
<dbReference type="Gene3D" id="3.80.10.10">
    <property type="entry name" value="Ribonuclease Inhibitor"/>
    <property type="match status" value="3"/>
</dbReference>
<comment type="caution">
    <text evidence="10">The sequence shown here is derived from an EMBL/GenBank/DDBJ whole genome shotgun (WGS) entry which is preliminary data.</text>
</comment>
<evidence type="ECO:0000313" key="10">
    <source>
        <dbReference type="EMBL" id="RLM87459.1"/>
    </source>
</evidence>
<sequence>MAWRPPCPRAWSLVFFLGLLLAEAVHGAGAQAAAPPAPRLAPSEARVLRRLAAALSISHWDFAAGLCDYGGSGVHCDCSFSNGTICHVTEIFLNKQNFSGELPPDFADFPNLLQLDLSRNLFHGGVPDQWARMKLQGLSIEGNEFHGPIPPEIGGLIRMEKLILSANEFTGPLPTALSLFSNLTDLRISSTNFSGRMPDFCGKLKRLEKLQIEGSLLEGPLPLSLSELTNLSICMRISDLRGSGSAFPDLSGMHSMKTMDLSFNKLSGEIPPSFANMRGVDYIYLTENSLTGNIPGWLLRRNKIVDISLNNFTMGSSGPNQCLPGSVNNVQPCLKRNFPCVASNGQYRSSLHINCGDKEATINGIEYEADTKPKGASLLYVTPGSNWAFSSTGNFMDDNINDDNYIATSASKLVMPNSELYSKARLSPLSLTYHGLCMLSGSYTVNLHFAEIVFTNDTTYCSLGKRRFNVFIQGRMVLENFNIEQSSGAAGKPIIKTFQTHVTNHTLEIQFYWAGRGTTGIPYRVVSGKSNTNYRPKEDFVYLLDWVTPKPSSIHKEPFGPFWMGTC</sequence>
<dbReference type="InterPro" id="IPR051824">
    <property type="entry name" value="LRR_Rcpt-Like_S/T_Kinase"/>
</dbReference>
<keyword evidence="11" id="KW-1185">Reference proteome</keyword>
<evidence type="ECO:0000256" key="3">
    <source>
        <dbReference type="ARBA" id="ARBA00022679"/>
    </source>
</evidence>
<dbReference type="InterPro" id="IPR021720">
    <property type="entry name" value="Malectin_dom"/>
</dbReference>
<keyword evidence="2" id="KW-0597">Phosphoprotein</keyword>
<feature type="chain" id="PRO_5017952174" description="non-specific serine/threonine protein kinase" evidence="8">
    <location>
        <begin position="28"/>
        <end position="567"/>
    </location>
</feature>
<accession>A0A3L6QV67</accession>
<dbReference type="EMBL" id="PQIB02000011">
    <property type="protein sequence ID" value="RLM87459.1"/>
    <property type="molecule type" value="Genomic_DNA"/>
</dbReference>
<dbReference type="GO" id="GO:0004674">
    <property type="term" value="F:protein serine/threonine kinase activity"/>
    <property type="evidence" value="ECO:0007669"/>
    <property type="project" value="UniProtKB-EC"/>
</dbReference>
<dbReference type="AlphaFoldDB" id="A0A3L6QV67"/>
<keyword evidence="4 8" id="KW-0732">Signal</keyword>
<dbReference type="PANTHER" id="PTHR48006">
    <property type="entry name" value="LEUCINE-RICH REPEAT-CONTAINING PROTEIN DDB_G0281931-RELATED"/>
    <property type="match status" value="1"/>
</dbReference>
<reference evidence="11" key="1">
    <citation type="journal article" date="2019" name="Nat. Commun.">
        <title>The genome of broomcorn millet.</title>
        <authorList>
            <person name="Zou C."/>
            <person name="Miki D."/>
            <person name="Li D."/>
            <person name="Tang Q."/>
            <person name="Xiao L."/>
            <person name="Rajput S."/>
            <person name="Deng P."/>
            <person name="Jia W."/>
            <person name="Huang R."/>
            <person name="Zhang M."/>
            <person name="Sun Y."/>
            <person name="Hu J."/>
            <person name="Fu X."/>
            <person name="Schnable P.S."/>
            <person name="Li F."/>
            <person name="Zhang H."/>
            <person name="Feng B."/>
            <person name="Zhu X."/>
            <person name="Liu R."/>
            <person name="Schnable J.C."/>
            <person name="Zhu J.-K."/>
            <person name="Zhang H."/>
        </authorList>
    </citation>
    <scope>NUCLEOTIDE SEQUENCE [LARGE SCALE GENOMIC DNA]</scope>
</reference>
<evidence type="ECO:0000256" key="8">
    <source>
        <dbReference type="SAM" id="SignalP"/>
    </source>
</evidence>
<dbReference type="FunFam" id="2.60.120.430:FF:000004">
    <property type="entry name" value="Putative leucine-rich repeat receptor-like serine/threonine-protein kinase"/>
    <property type="match status" value="1"/>
</dbReference>
<dbReference type="Gene3D" id="2.60.120.430">
    <property type="entry name" value="Galactose-binding lectin"/>
    <property type="match status" value="1"/>
</dbReference>
<dbReference type="STRING" id="4540.A0A3L6QV67"/>
<protein>
    <recommendedName>
        <fullName evidence="1">non-specific serine/threonine protein kinase</fullName>
        <ecNumber evidence="1">2.7.11.1</ecNumber>
    </recommendedName>
</protein>
<dbReference type="Pfam" id="PF00560">
    <property type="entry name" value="LRR_1"/>
    <property type="match status" value="1"/>
</dbReference>
<keyword evidence="5" id="KW-0547">Nucleotide-binding</keyword>
<dbReference type="GO" id="GO:0005524">
    <property type="term" value="F:ATP binding"/>
    <property type="evidence" value="ECO:0007669"/>
    <property type="project" value="UniProtKB-KW"/>
</dbReference>
<dbReference type="Pfam" id="PF11721">
    <property type="entry name" value="Malectin"/>
    <property type="match status" value="1"/>
</dbReference>
<dbReference type="InterPro" id="IPR001611">
    <property type="entry name" value="Leu-rich_rpt"/>
</dbReference>
<feature type="signal peptide" evidence="8">
    <location>
        <begin position="1"/>
        <end position="27"/>
    </location>
</feature>